<feature type="coiled-coil region" evidence="12">
    <location>
        <begin position="357"/>
        <end position="528"/>
    </location>
</feature>
<evidence type="ECO:0000256" key="4">
    <source>
        <dbReference type="ARBA" id="ARBA00022741"/>
    </source>
</evidence>
<dbReference type="Pfam" id="PF02463">
    <property type="entry name" value="SMC_N"/>
    <property type="match status" value="1"/>
</dbReference>
<dbReference type="InterPro" id="IPR024704">
    <property type="entry name" value="SMC"/>
</dbReference>
<keyword evidence="16" id="KW-1185">Reference proteome</keyword>
<proteinExistence type="inferred from homology"/>
<comment type="caution">
    <text evidence="15">The sequence shown here is derived from an EMBL/GenBank/DDBJ whole genome shotgun (WGS) entry which is preliminary data.</text>
</comment>
<keyword evidence="10" id="KW-0131">Cell cycle</keyword>
<dbReference type="InterPro" id="IPR027417">
    <property type="entry name" value="P-loop_NTPase"/>
</dbReference>
<dbReference type="Proteomes" id="UP001608902">
    <property type="component" value="Unassembled WGS sequence"/>
</dbReference>
<protein>
    <recommendedName>
        <fullName evidence="11">Structural maintenance of chromosomes protein</fullName>
    </recommendedName>
</protein>
<keyword evidence="7 12" id="KW-0175">Coiled coil</keyword>
<dbReference type="Gene3D" id="3.30.70.1620">
    <property type="match status" value="1"/>
</dbReference>
<evidence type="ECO:0000256" key="10">
    <source>
        <dbReference type="ARBA" id="ARBA00023306"/>
    </source>
</evidence>
<evidence type="ECO:0000256" key="7">
    <source>
        <dbReference type="ARBA" id="ARBA00023054"/>
    </source>
</evidence>
<dbReference type="GO" id="GO:0032991">
    <property type="term" value="C:protein-containing complex"/>
    <property type="evidence" value="ECO:0007669"/>
    <property type="project" value="UniProtKB-ARBA"/>
</dbReference>
<dbReference type="GO" id="GO:0005524">
    <property type="term" value="F:ATP binding"/>
    <property type="evidence" value="ECO:0007669"/>
    <property type="project" value="UniProtKB-KW"/>
</dbReference>
<sequence length="1527" mass="173777">MRRRKADEGQLDSELKVRRRRDGKGHHTGGMNSDGRSLSPDDNRQEEDLRAQVRDDIDEENLLGMEIPDLPEPLMNADGTGKRLMITYIDVENFKSYYGKQIIGPFHQNFTCIVGPNGSGKSNVIDALLFVFGYRASKIRSKKISVLIHSSAGHDNIQCCSVGVNFQQITDLPDGSYQVIPNSQFTVTRTAYKDNSSRYAFNGRNVQFKEIAKLLREVGIDLIHNRFLILQGEVEQIAMMKPKALSENDDGMLEYLEDIIGSSRLKVPIEKLQQKIESLQEDRSAQLTRVRLAEKEKNEAEGPVQELINRLRIDNGIVLLNNRLYQMERLEVSNVIEEQEKAVQAVETELCSLNSRRDELKVKIADRKKMHAQLQKNLENAQEAYEKTKAELANLEEMEKKREAELKRFSAKEKKLEEDISKEEKILEKLEKLPSTAKAKIEEHRVILTEMEALIDENNKEKAEKLAEFDGETVELKAKKKVLEEGLSKLNLRLDEASSKLTLAQEELHNLRSEEESERRKVSDLRSDVDRIEDLLNTKGKELENAKHFLPGIEKELGSKKMELASLRDKEGECADEVRNDRSKFENARQTMETFRSQNNIVARLMREKAAGRIPGIFGRLGDLGAIDKKYDVAVSTTCGALDFIVVDNIDTAQICVEFLKKERLGLATFIALDQQEKHRSNMVKLSSTPENIPRVFDLINVVDESVLPAFYFAFRDTLVAEDITQATRVGLQSHQRRRVITLKGEVVEPSGTMTGGGRSEKRGRIGQKVKVDSSKDFSKELVGLEKRLKLAEERLVELRRSIQEVENRISVLQSDRDKVKQNERNASIAVETLQAQLRSLKERLANQEKLAKETVADSGEVERVTKKVATQEEARNAARDAVEEVSEQVDEISRKIQAVYDRLVGPYQTTLDDAQKRKDEAVKGIAKEQSALNSAERNMSKSKCRKNDLETDLRMTQEKIKQHIKDASGMKEKIEELCKSKIEEEGAVRKCEGLFKEVMDVHSELDTEDIELRKQVDDVQRKMQEIRGSLKHHRTKADSIDAKIKHLHLTFVRALSRLPENLRANGEDDDQFLLEAVNAENDFCKRLEARDERVDDDEVAITVNDLPVFAREDIERFDKQQLNFNLLELEKRKSSQTFNLGGLQDYVVRLERYEREMEGLVAISKKREKHRQFYEKLRQQRMNEFMDGFSKIGTYLKDMYQMITLGGDACLDLVDSLDPFSNGITLAVRPPKKSWKQIGNLSGGEKTLSSLSLVFALHHYRPTPLYVMDEIDAALDFRNVSIIGHYIKDRTKNAQFVVISLRNNMFELCDRLVGIYKINDCTMNVVLEPRRLAAIENSLRGTLNEVNKSTQRSMDRGFAKTNRRVVKNASNPAMVMGAEPHGHSNDEENQPQDPLLHSAKKIPNDKRAVSSNSNFIPNYRGTRKPLSPAKKKASADFIKFVDRTKRLKEPLVPLADRFSCSPSKKLRSPQEETDSPSSLTSSQHSTDSSPKRTRKVPRKNAVGNDSSGDLVEDSLEVSERTSGSIV</sequence>
<dbReference type="SUPFAM" id="SSF57997">
    <property type="entry name" value="Tropomyosin"/>
    <property type="match status" value="1"/>
</dbReference>
<keyword evidence="6" id="KW-0067">ATP-binding</keyword>
<dbReference type="SUPFAM" id="SSF75553">
    <property type="entry name" value="Smc hinge domain"/>
    <property type="match status" value="1"/>
</dbReference>
<dbReference type="PANTHER" id="PTHR18937">
    <property type="entry name" value="STRUCTURAL MAINTENANCE OF CHROMOSOMES SMC FAMILY MEMBER"/>
    <property type="match status" value="1"/>
</dbReference>
<feature type="coiled-coil region" evidence="12">
    <location>
        <begin position="269"/>
        <end position="296"/>
    </location>
</feature>
<feature type="region of interest" description="Disordered" evidence="13">
    <location>
        <begin position="1"/>
        <end position="48"/>
    </location>
</feature>
<dbReference type="GO" id="GO:0005634">
    <property type="term" value="C:nucleus"/>
    <property type="evidence" value="ECO:0007669"/>
    <property type="project" value="UniProtKB-SubCell"/>
</dbReference>
<comment type="subcellular location">
    <subcellularLocation>
        <location evidence="1 11">Nucleus</location>
    </subcellularLocation>
</comment>
<dbReference type="GO" id="GO:0030261">
    <property type="term" value="P:chromosome condensation"/>
    <property type="evidence" value="ECO:0007669"/>
    <property type="project" value="UniProtKB-KW"/>
</dbReference>
<dbReference type="FunFam" id="1.20.1060.20:FF:000003">
    <property type="entry name" value="Structural maintenance of chromosomes 4"/>
    <property type="match status" value="1"/>
</dbReference>
<dbReference type="PIRSF" id="PIRSF005719">
    <property type="entry name" value="SMC"/>
    <property type="match status" value="1"/>
</dbReference>
<feature type="compositionally biased region" description="Basic residues" evidence="13">
    <location>
        <begin position="17"/>
        <end position="27"/>
    </location>
</feature>
<feature type="domain" description="SMC hinge" evidence="14">
    <location>
        <begin position="615"/>
        <end position="731"/>
    </location>
</feature>
<feature type="coiled-coil region" evidence="12">
    <location>
        <begin position="775"/>
        <end position="967"/>
    </location>
</feature>
<dbReference type="GO" id="GO:0051301">
    <property type="term" value="P:cell division"/>
    <property type="evidence" value="ECO:0007669"/>
    <property type="project" value="UniProtKB-KW"/>
</dbReference>
<feature type="region of interest" description="Disordered" evidence="13">
    <location>
        <begin position="1375"/>
        <end position="1435"/>
    </location>
</feature>
<evidence type="ECO:0000256" key="3">
    <source>
        <dbReference type="ARBA" id="ARBA00022618"/>
    </source>
</evidence>
<accession>A0ABD6E6N1</accession>
<dbReference type="FunFam" id="3.40.50.300:FF:000481">
    <property type="entry name" value="Structural maintenance of chromosomes 4"/>
    <property type="match status" value="1"/>
</dbReference>
<keyword evidence="3" id="KW-0132">Cell division</keyword>
<evidence type="ECO:0000256" key="12">
    <source>
        <dbReference type="SAM" id="Coils"/>
    </source>
</evidence>
<comment type="similarity">
    <text evidence="2">Belongs to the SMC family. SMC4 subfamily.</text>
</comment>
<organism evidence="15 16">
    <name type="scientific">Gnathostoma spinigerum</name>
    <dbReference type="NCBI Taxonomy" id="75299"/>
    <lineage>
        <taxon>Eukaryota</taxon>
        <taxon>Metazoa</taxon>
        <taxon>Ecdysozoa</taxon>
        <taxon>Nematoda</taxon>
        <taxon>Chromadorea</taxon>
        <taxon>Rhabditida</taxon>
        <taxon>Spirurina</taxon>
        <taxon>Gnathostomatomorpha</taxon>
        <taxon>Gnathostomatoidea</taxon>
        <taxon>Gnathostomatidae</taxon>
        <taxon>Gnathostoma</taxon>
    </lineage>
</organism>
<dbReference type="InterPro" id="IPR003395">
    <property type="entry name" value="RecF/RecN/SMC_N"/>
</dbReference>
<evidence type="ECO:0000256" key="5">
    <source>
        <dbReference type="ARBA" id="ARBA00022776"/>
    </source>
</evidence>
<dbReference type="PANTHER" id="PTHR18937:SF172">
    <property type="entry name" value="STRUCTURAL MAINTENANCE OF CHROMOSOMES PROTEIN"/>
    <property type="match status" value="1"/>
</dbReference>
<keyword evidence="9 11" id="KW-0539">Nucleus</keyword>
<evidence type="ECO:0000256" key="9">
    <source>
        <dbReference type="ARBA" id="ARBA00023242"/>
    </source>
</evidence>
<dbReference type="Pfam" id="PF06470">
    <property type="entry name" value="SMC_hinge"/>
    <property type="match status" value="1"/>
</dbReference>
<dbReference type="SMART" id="SM00968">
    <property type="entry name" value="SMC_hinge"/>
    <property type="match status" value="1"/>
</dbReference>
<evidence type="ECO:0000256" key="11">
    <source>
        <dbReference type="PIRNR" id="PIRNR005719"/>
    </source>
</evidence>
<feature type="compositionally biased region" description="Basic and acidic residues" evidence="13">
    <location>
        <begin position="1"/>
        <end position="16"/>
    </location>
</feature>
<feature type="region of interest" description="Disordered" evidence="13">
    <location>
        <begin position="1460"/>
        <end position="1527"/>
    </location>
</feature>
<evidence type="ECO:0000313" key="15">
    <source>
        <dbReference type="EMBL" id="MFH4975749.1"/>
    </source>
</evidence>
<dbReference type="InterPro" id="IPR036277">
    <property type="entry name" value="SMC_hinge_sf"/>
</dbReference>
<evidence type="ECO:0000259" key="14">
    <source>
        <dbReference type="SMART" id="SM00968"/>
    </source>
</evidence>
<dbReference type="FunFam" id="3.40.50.300:FF:000585">
    <property type="entry name" value="Structural maintenance of chromosomes 4"/>
    <property type="match status" value="1"/>
</dbReference>
<dbReference type="SUPFAM" id="SSF52540">
    <property type="entry name" value="P-loop containing nucleoside triphosphate hydrolases"/>
    <property type="match status" value="1"/>
</dbReference>
<reference evidence="15 16" key="1">
    <citation type="submission" date="2024-08" db="EMBL/GenBank/DDBJ databases">
        <title>Gnathostoma spinigerum genome.</title>
        <authorList>
            <person name="Gonzalez-Bertolin B."/>
            <person name="Monzon S."/>
            <person name="Zaballos A."/>
            <person name="Jimenez P."/>
            <person name="Dekumyoy P."/>
            <person name="Varona S."/>
            <person name="Cuesta I."/>
            <person name="Sumanam S."/>
            <person name="Adisakwattana P."/>
            <person name="Gasser R.B."/>
            <person name="Hernandez-Gonzalez A."/>
            <person name="Young N.D."/>
            <person name="Perteguer M.J."/>
        </authorList>
    </citation>
    <scope>NUCLEOTIDE SEQUENCE [LARGE SCALE GENOMIC DNA]</scope>
    <source>
        <strain evidence="15">AL3</strain>
        <tissue evidence="15">Liver</tissue>
    </source>
</reference>
<dbReference type="Gene3D" id="1.20.1060.20">
    <property type="match status" value="1"/>
</dbReference>
<name>A0ABD6E6N1_9BILA</name>
<dbReference type="EMBL" id="JBGFUD010001098">
    <property type="protein sequence ID" value="MFH4975749.1"/>
    <property type="molecule type" value="Genomic_DNA"/>
</dbReference>
<keyword evidence="5" id="KW-0498">Mitosis</keyword>
<feature type="compositionally biased region" description="Basic and acidic residues" evidence="13">
    <location>
        <begin position="39"/>
        <end position="48"/>
    </location>
</feature>
<evidence type="ECO:0000256" key="6">
    <source>
        <dbReference type="ARBA" id="ARBA00022840"/>
    </source>
</evidence>
<keyword evidence="4" id="KW-0547">Nucleotide-binding</keyword>
<evidence type="ECO:0000256" key="13">
    <source>
        <dbReference type="SAM" id="MobiDB-lite"/>
    </source>
</evidence>
<evidence type="ECO:0000256" key="1">
    <source>
        <dbReference type="ARBA" id="ARBA00004123"/>
    </source>
</evidence>
<dbReference type="Gene3D" id="3.40.50.300">
    <property type="entry name" value="P-loop containing nucleotide triphosphate hydrolases"/>
    <property type="match status" value="2"/>
</dbReference>
<keyword evidence="8" id="KW-0226">DNA condensation</keyword>
<gene>
    <name evidence="15" type="ORF">AB6A40_002458</name>
</gene>
<evidence type="ECO:0000256" key="8">
    <source>
        <dbReference type="ARBA" id="ARBA00023067"/>
    </source>
</evidence>
<dbReference type="InterPro" id="IPR010935">
    <property type="entry name" value="SMC_hinge"/>
</dbReference>
<feature type="compositionally biased region" description="Low complexity" evidence="13">
    <location>
        <begin position="1476"/>
        <end position="1489"/>
    </location>
</feature>
<evidence type="ECO:0000256" key="2">
    <source>
        <dbReference type="ARBA" id="ARBA00006005"/>
    </source>
</evidence>
<evidence type="ECO:0000313" key="16">
    <source>
        <dbReference type="Proteomes" id="UP001608902"/>
    </source>
</evidence>